<dbReference type="GO" id="GO:0012505">
    <property type="term" value="C:endomembrane system"/>
    <property type="evidence" value="ECO:0007669"/>
    <property type="project" value="UniProtKB-SubCell"/>
</dbReference>
<keyword evidence="5 9" id="KW-0812">Transmembrane</keyword>
<feature type="domain" description="SPX" evidence="11">
    <location>
        <begin position="2"/>
        <end position="309"/>
    </location>
</feature>
<feature type="transmembrane region" description="Helical" evidence="9">
    <location>
        <begin position="404"/>
        <end position="423"/>
    </location>
</feature>
<proteinExistence type="inferred from homology"/>
<feature type="transmembrane region" description="Helical" evidence="9">
    <location>
        <begin position="680"/>
        <end position="697"/>
    </location>
</feature>
<evidence type="ECO:0000256" key="6">
    <source>
        <dbReference type="ARBA" id="ARBA00022989"/>
    </source>
</evidence>
<dbReference type="OrthoDB" id="9970435at2759"/>
<dbReference type="Proteomes" id="UP000825935">
    <property type="component" value="Chromosome 3"/>
</dbReference>
<accession>A0A8T2VBN5</accession>
<dbReference type="Pfam" id="PF03105">
    <property type="entry name" value="SPX"/>
    <property type="match status" value="1"/>
</dbReference>
<feature type="transmembrane region" description="Helical" evidence="9">
    <location>
        <begin position="453"/>
        <end position="474"/>
    </location>
</feature>
<feature type="transmembrane region" description="Helical" evidence="9">
    <location>
        <begin position="573"/>
        <end position="590"/>
    </location>
</feature>
<feature type="domain" description="EXS" evidence="10">
    <location>
        <begin position="570"/>
        <end position="761"/>
    </location>
</feature>
<evidence type="ECO:0000259" key="10">
    <source>
        <dbReference type="PROSITE" id="PS51380"/>
    </source>
</evidence>
<dbReference type="PANTHER" id="PTHR48477">
    <property type="entry name" value="PHOSPHATE TRANSPORTER PHO1"/>
    <property type="match status" value="1"/>
</dbReference>
<gene>
    <name evidence="12" type="ORF">KP509_03G054900</name>
</gene>
<feature type="transmembrane region" description="Helical" evidence="9">
    <location>
        <begin position="634"/>
        <end position="652"/>
    </location>
</feature>
<comment type="similarity">
    <text evidence="2">Belongs to the SYG1 (TC 2.A.94) family.</text>
</comment>
<dbReference type="OMA" id="NIFMWRR"/>
<evidence type="ECO:0000256" key="1">
    <source>
        <dbReference type="ARBA" id="ARBA00004127"/>
    </source>
</evidence>
<evidence type="ECO:0000256" key="4">
    <source>
        <dbReference type="ARBA" id="ARBA00022592"/>
    </source>
</evidence>
<keyword evidence="6 9" id="KW-1133">Transmembrane helix</keyword>
<reference evidence="12" key="1">
    <citation type="submission" date="2021-08" db="EMBL/GenBank/DDBJ databases">
        <title>WGS assembly of Ceratopteris richardii.</title>
        <authorList>
            <person name="Marchant D.B."/>
            <person name="Chen G."/>
            <person name="Jenkins J."/>
            <person name="Shu S."/>
            <person name="Leebens-Mack J."/>
            <person name="Grimwood J."/>
            <person name="Schmutz J."/>
            <person name="Soltis P."/>
            <person name="Soltis D."/>
            <person name="Chen Z.-H."/>
        </authorList>
    </citation>
    <scope>NUCLEOTIDE SEQUENCE</scope>
    <source>
        <strain evidence="12">Whitten #5841</strain>
        <tissue evidence="12">Leaf</tissue>
    </source>
</reference>
<dbReference type="PANTHER" id="PTHR48477:SF1">
    <property type="entry name" value="PHOSPHATE TRANSPORTER PHO1"/>
    <property type="match status" value="1"/>
</dbReference>
<comment type="caution">
    <text evidence="12">The sequence shown here is derived from an EMBL/GenBank/DDBJ whole genome shotgun (WGS) entry which is preliminary data.</text>
</comment>
<organism evidence="12 13">
    <name type="scientific">Ceratopteris richardii</name>
    <name type="common">Triangle waterfern</name>
    <dbReference type="NCBI Taxonomy" id="49495"/>
    <lineage>
        <taxon>Eukaryota</taxon>
        <taxon>Viridiplantae</taxon>
        <taxon>Streptophyta</taxon>
        <taxon>Embryophyta</taxon>
        <taxon>Tracheophyta</taxon>
        <taxon>Polypodiopsida</taxon>
        <taxon>Polypodiidae</taxon>
        <taxon>Polypodiales</taxon>
        <taxon>Pteridineae</taxon>
        <taxon>Pteridaceae</taxon>
        <taxon>Parkerioideae</taxon>
        <taxon>Ceratopteris</taxon>
    </lineage>
</organism>
<evidence type="ECO:0000256" key="9">
    <source>
        <dbReference type="SAM" id="Phobius"/>
    </source>
</evidence>
<dbReference type="GO" id="GO:0006817">
    <property type="term" value="P:phosphate ion transport"/>
    <property type="evidence" value="ECO:0007669"/>
    <property type="project" value="UniProtKB-KW"/>
</dbReference>
<evidence type="ECO:0000256" key="2">
    <source>
        <dbReference type="ARBA" id="ARBA00009665"/>
    </source>
</evidence>
<comment type="subcellular location">
    <subcellularLocation>
        <location evidence="1">Endomembrane system</location>
        <topology evidence="1">Multi-pass membrane protein</topology>
    </subcellularLocation>
</comment>
<keyword evidence="3" id="KW-0813">Transport</keyword>
<evidence type="ECO:0000256" key="7">
    <source>
        <dbReference type="ARBA" id="ARBA00023136"/>
    </source>
</evidence>
<protein>
    <recommendedName>
        <fullName evidence="14">Phosphate transporter PHO1</fullName>
    </recommendedName>
</protein>
<evidence type="ECO:0000256" key="5">
    <source>
        <dbReference type="ARBA" id="ARBA00022692"/>
    </source>
</evidence>
<evidence type="ECO:0000259" key="11">
    <source>
        <dbReference type="PROSITE" id="PS51382"/>
    </source>
</evidence>
<sequence>MVKFSKQLESQLVPEWKSAFCNYWKLKKELKHIRLSQSQSARQSHITPRRSMPTLGLSHLSRRKSMQEDTILVHLHRSVDSQCEDYYETEFVDPVADRDLEKAFFANLDHQLNKVNQFYRDKESTLFQRGQEVKLQLEKLITLRKFFKLHEGYAADINDTQEIEGDFPEHSSDPSDTQEFSEVGNGSRRDMDKQALPGFAVKDNVSVLSPIDLDIHKKGPPLSLSAVIQILWEDLLHQTRDSSSSSRTFKQNRKKIQYAEKMLRAAFIELYRGLGLLRTFSYLNMTALMKILKKYDKVTGRNASSTYMRVVERAYFNSSDKVVKMMDDIEKIFISNFTHGDRKKAMTFLRPIRQKTSHFVTFFLGIFIGFSLACLFTFSVLLHLKGFETDSFSHETGKAAYMDTVFPIFSLLSLAVLHLYMYGWNLFLWREKRINYAFIFEFATNTEMNYRDVLLVSSALTMLIVGGLLGHFIAYTTLSRPFNAAIIPLLILMVFILILFFPVDCCYRTSRFFFLSSLKRIIFSPFYKVVMADFFLADQLTSQVYMLRNAEYVMCLYITGHLRRSGSCKYNNNNFHAFLYVVSLLPYWWRLMQCSRRWIDEHDKMHLANGGKYLSAMVAAVVSLTYHNEMTKHWLILMIICSTSSTVYQIYWDFVVDWGLLGIKSKNFLLRDQLVLEHKAIYFLSMVLDFFLRFAWLQSITNIQILYLDHRVTDFFFASLEVLRRGHWNFYRLENEHLNNVGKFRAFKTVPLPFRVVESDS</sequence>
<keyword evidence="4" id="KW-0592">Phosphate transport</keyword>
<evidence type="ECO:0008006" key="14">
    <source>
        <dbReference type="Google" id="ProtNLM"/>
    </source>
</evidence>
<dbReference type="CDD" id="cd14476">
    <property type="entry name" value="SPX_PHO1_like"/>
    <property type="match status" value="1"/>
</dbReference>
<dbReference type="Pfam" id="PF03124">
    <property type="entry name" value="EXS"/>
    <property type="match status" value="1"/>
</dbReference>
<dbReference type="AlphaFoldDB" id="A0A8T2VBN5"/>
<keyword evidence="13" id="KW-1185">Reference proteome</keyword>
<feature type="region of interest" description="Disordered" evidence="8">
    <location>
        <begin position="166"/>
        <end position="188"/>
    </location>
</feature>
<feature type="transmembrane region" description="Helical" evidence="9">
    <location>
        <begin position="610"/>
        <end position="627"/>
    </location>
</feature>
<dbReference type="InterPro" id="IPR034092">
    <property type="entry name" value="PHO1_SPX"/>
</dbReference>
<dbReference type="PROSITE" id="PS51380">
    <property type="entry name" value="EXS"/>
    <property type="match status" value="1"/>
</dbReference>
<dbReference type="EMBL" id="CM035408">
    <property type="protein sequence ID" value="KAH7441799.1"/>
    <property type="molecule type" value="Genomic_DNA"/>
</dbReference>
<evidence type="ECO:0000313" key="13">
    <source>
        <dbReference type="Proteomes" id="UP000825935"/>
    </source>
</evidence>
<feature type="transmembrane region" description="Helical" evidence="9">
    <location>
        <begin position="359"/>
        <end position="384"/>
    </location>
</feature>
<dbReference type="GO" id="GO:0016036">
    <property type="term" value="P:cellular response to phosphate starvation"/>
    <property type="evidence" value="ECO:0007669"/>
    <property type="project" value="InterPro"/>
</dbReference>
<keyword evidence="7 9" id="KW-0472">Membrane</keyword>
<evidence type="ECO:0000256" key="3">
    <source>
        <dbReference type="ARBA" id="ARBA00022448"/>
    </source>
</evidence>
<name>A0A8T2VBN5_CERRI</name>
<dbReference type="InterPro" id="IPR004342">
    <property type="entry name" value="EXS_C"/>
</dbReference>
<evidence type="ECO:0000313" key="12">
    <source>
        <dbReference type="EMBL" id="KAH7441799.1"/>
    </source>
</evidence>
<dbReference type="GO" id="GO:0016020">
    <property type="term" value="C:membrane"/>
    <property type="evidence" value="ECO:0007669"/>
    <property type="project" value="InterPro"/>
</dbReference>
<dbReference type="InterPro" id="IPR052486">
    <property type="entry name" value="PHO1"/>
</dbReference>
<dbReference type="InterPro" id="IPR004331">
    <property type="entry name" value="SPX_dom"/>
</dbReference>
<dbReference type="PROSITE" id="PS51382">
    <property type="entry name" value="SPX"/>
    <property type="match status" value="1"/>
</dbReference>
<evidence type="ECO:0000256" key="8">
    <source>
        <dbReference type="SAM" id="MobiDB-lite"/>
    </source>
</evidence>
<feature type="transmembrane region" description="Helical" evidence="9">
    <location>
        <begin position="486"/>
        <end position="507"/>
    </location>
</feature>